<keyword evidence="4" id="KW-1185">Reference proteome</keyword>
<evidence type="ECO:0000313" key="4">
    <source>
        <dbReference type="Proteomes" id="UP000445582"/>
    </source>
</evidence>
<dbReference type="EMBL" id="WTYN01000001">
    <property type="protein sequence ID" value="MXO62671.1"/>
    <property type="molecule type" value="Genomic_DNA"/>
</dbReference>
<evidence type="ECO:0000259" key="2">
    <source>
        <dbReference type="Pfam" id="PF02698"/>
    </source>
</evidence>
<reference evidence="3 4" key="1">
    <citation type="submission" date="2019-12" db="EMBL/GenBank/DDBJ databases">
        <title>Genomic-based taxomic classification of the family Erythrobacteraceae.</title>
        <authorList>
            <person name="Xu L."/>
        </authorList>
    </citation>
    <scope>NUCLEOTIDE SEQUENCE [LARGE SCALE GENOMIC DNA]</scope>
    <source>
        <strain evidence="3 4">MCCC 1A09965</strain>
    </source>
</reference>
<organism evidence="3 4">
    <name type="scientific">Qipengyuania oceanensis</name>
    <dbReference type="NCBI Taxonomy" id="1463597"/>
    <lineage>
        <taxon>Bacteria</taxon>
        <taxon>Pseudomonadati</taxon>
        <taxon>Pseudomonadota</taxon>
        <taxon>Alphaproteobacteria</taxon>
        <taxon>Sphingomonadales</taxon>
        <taxon>Erythrobacteraceae</taxon>
        <taxon>Qipengyuania</taxon>
    </lineage>
</organism>
<name>A0A844YET9_9SPHN</name>
<feature type="transmembrane region" description="Helical" evidence="1">
    <location>
        <begin position="35"/>
        <end position="56"/>
    </location>
</feature>
<keyword evidence="1" id="KW-0812">Transmembrane</keyword>
<keyword evidence="1" id="KW-0472">Membrane</keyword>
<feature type="domain" description="DUF218" evidence="2">
    <location>
        <begin position="68"/>
        <end position="175"/>
    </location>
</feature>
<accession>A0A844YET9</accession>
<dbReference type="Proteomes" id="UP000445582">
    <property type="component" value="Unassembled WGS sequence"/>
</dbReference>
<dbReference type="InterPro" id="IPR003848">
    <property type="entry name" value="DUF218"/>
</dbReference>
<gene>
    <name evidence="3" type="ORF">GRI48_06565</name>
</gene>
<protein>
    <submittedName>
        <fullName evidence="3">YdcF family protein</fullName>
    </submittedName>
</protein>
<proteinExistence type="predicted"/>
<sequence length="210" mass="23224">MERLAVACADSVCRRVDRHLHGPRDRFRCPEENAVIRRIAAAIVLAWALGFVWFAAVLPTPAGDFTTDAVVVPTGGPGRIARGLEILDEGLAKEMFVSGVDPEVKTDEFASEFDVPARQMRCCVTLGQGAVDTRSNATEIAQWAEDREVRTIRLVTTDWHMRRAASELRAQLPGEISIVRDAVPSEPSLRALFLEYHKLLASMAARLWGE</sequence>
<evidence type="ECO:0000313" key="3">
    <source>
        <dbReference type="EMBL" id="MXO62671.1"/>
    </source>
</evidence>
<dbReference type="Pfam" id="PF02698">
    <property type="entry name" value="DUF218"/>
    <property type="match status" value="1"/>
</dbReference>
<dbReference type="AlphaFoldDB" id="A0A844YET9"/>
<keyword evidence="1" id="KW-1133">Transmembrane helix</keyword>
<evidence type="ECO:0000256" key="1">
    <source>
        <dbReference type="SAM" id="Phobius"/>
    </source>
</evidence>
<comment type="caution">
    <text evidence="3">The sequence shown here is derived from an EMBL/GenBank/DDBJ whole genome shotgun (WGS) entry which is preliminary data.</text>
</comment>
<dbReference type="OrthoDB" id="9812311at2"/>
<dbReference type="CDD" id="cd06259">
    <property type="entry name" value="YdcF-like"/>
    <property type="match status" value="1"/>
</dbReference>